<feature type="compositionally biased region" description="Polar residues" evidence="2">
    <location>
        <begin position="163"/>
        <end position="173"/>
    </location>
</feature>
<dbReference type="PANTHER" id="PTHR34681:SF2">
    <property type="entry name" value="UVEAL AUTOANTIGEN WITH COILED-COIL_ANKYRIN"/>
    <property type="match status" value="1"/>
</dbReference>
<dbReference type="Gramene" id="AUR62040366-RA">
    <property type="protein sequence ID" value="AUR62040366-RA:cds"/>
    <property type="gene ID" value="AUR62040366"/>
</dbReference>
<accession>A0A803N4Q0</accession>
<organism evidence="3 4">
    <name type="scientific">Chenopodium quinoa</name>
    <name type="common">Quinoa</name>
    <dbReference type="NCBI Taxonomy" id="63459"/>
    <lineage>
        <taxon>Eukaryota</taxon>
        <taxon>Viridiplantae</taxon>
        <taxon>Streptophyta</taxon>
        <taxon>Embryophyta</taxon>
        <taxon>Tracheophyta</taxon>
        <taxon>Spermatophyta</taxon>
        <taxon>Magnoliopsida</taxon>
        <taxon>eudicotyledons</taxon>
        <taxon>Gunneridae</taxon>
        <taxon>Pentapetalae</taxon>
        <taxon>Caryophyllales</taxon>
        <taxon>Chenopodiaceae</taxon>
        <taxon>Chenopodioideae</taxon>
        <taxon>Atripliceae</taxon>
        <taxon>Chenopodium</taxon>
    </lineage>
</organism>
<dbReference type="EnsemblPlants" id="AUR62040366-RA">
    <property type="protein sequence ID" value="AUR62040366-RA:cds"/>
    <property type="gene ID" value="AUR62040366"/>
</dbReference>
<dbReference type="PANTHER" id="PTHR34681">
    <property type="entry name" value="UVEAL AUTOANTIGEN WITH COILED-COIL/ANKYRIN"/>
    <property type="match status" value="1"/>
</dbReference>
<dbReference type="OMA" id="THKVNNE"/>
<evidence type="ECO:0000313" key="4">
    <source>
        <dbReference type="Proteomes" id="UP000596660"/>
    </source>
</evidence>
<evidence type="ECO:0000256" key="2">
    <source>
        <dbReference type="SAM" id="MobiDB-lite"/>
    </source>
</evidence>
<protein>
    <submittedName>
        <fullName evidence="3">Uncharacterized protein</fullName>
    </submittedName>
</protein>
<dbReference type="Proteomes" id="UP000596660">
    <property type="component" value="Unplaced"/>
</dbReference>
<proteinExistence type="predicted"/>
<name>A0A803N4Q0_CHEQI</name>
<keyword evidence="1" id="KW-0175">Coiled coil</keyword>
<feature type="coiled-coil region" evidence="1">
    <location>
        <begin position="98"/>
        <end position="125"/>
    </location>
</feature>
<sequence length="205" mass="22072">MANSDVTSSNESLKKENSALTQSAKLAELSESRTELLSRIQGLKQDLQNWRSKLDNQVQSHRNVVGVVCVVHGCCGHVKSVEVVLVMVVDGVELVELRKSLIVEVDQLRSEFQDLRTTLQQQQEDVTASLKILGLQDTSKDAGIFAPNPMDAGTTMGHEVNDEGSTAEINESGSSKDEIIAEESTGNGSGTDHLSSSGIGVDIEH</sequence>
<evidence type="ECO:0000256" key="1">
    <source>
        <dbReference type="SAM" id="Coils"/>
    </source>
</evidence>
<reference evidence="3" key="1">
    <citation type="journal article" date="2017" name="Nature">
        <title>The genome of Chenopodium quinoa.</title>
        <authorList>
            <person name="Jarvis D.E."/>
            <person name="Ho Y.S."/>
            <person name="Lightfoot D.J."/>
            <person name="Schmoeckel S.M."/>
            <person name="Li B."/>
            <person name="Borm T.J.A."/>
            <person name="Ohyanagi H."/>
            <person name="Mineta K."/>
            <person name="Michell C.T."/>
            <person name="Saber N."/>
            <person name="Kharbatia N.M."/>
            <person name="Rupper R.R."/>
            <person name="Sharp A.R."/>
            <person name="Dally N."/>
            <person name="Boughton B.A."/>
            <person name="Woo Y.H."/>
            <person name="Gao G."/>
            <person name="Schijlen E.G.W.M."/>
            <person name="Guo X."/>
            <person name="Momin A.A."/>
            <person name="Negrao S."/>
            <person name="Al-Babili S."/>
            <person name="Gehring C."/>
            <person name="Roessner U."/>
            <person name="Jung C."/>
            <person name="Murphy K."/>
            <person name="Arold S.T."/>
            <person name="Gojobori T."/>
            <person name="van der Linden C.G."/>
            <person name="van Loo E.N."/>
            <person name="Jellen E.N."/>
            <person name="Maughan P.J."/>
            <person name="Tester M."/>
        </authorList>
    </citation>
    <scope>NUCLEOTIDE SEQUENCE [LARGE SCALE GENOMIC DNA]</scope>
    <source>
        <strain evidence="3">cv. PI 614886</strain>
    </source>
</reference>
<feature type="compositionally biased region" description="Polar residues" evidence="2">
    <location>
        <begin position="184"/>
        <end position="198"/>
    </location>
</feature>
<reference evidence="3" key="2">
    <citation type="submission" date="2021-03" db="UniProtKB">
        <authorList>
            <consortium name="EnsemblPlants"/>
        </authorList>
    </citation>
    <scope>IDENTIFICATION</scope>
</reference>
<evidence type="ECO:0000313" key="3">
    <source>
        <dbReference type="EnsemblPlants" id="AUR62040366-RA:cds"/>
    </source>
</evidence>
<feature type="region of interest" description="Disordered" evidence="2">
    <location>
        <begin position="152"/>
        <end position="205"/>
    </location>
</feature>
<feature type="coiled-coil region" evidence="1">
    <location>
        <begin position="26"/>
        <end position="60"/>
    </location>
</feature>
<dbReference type="AlphaFoldDB" id="A0A803N4Q0"/>
<keyword evidence="4" id="KW-1185">Reference proteome</keyword>